<keyword evidence="4" id="KW-1185">Reference proteome</keyword>
<feature type="compositionally biased region" description="Low complexity" evidence="1">
    <location>
        <begin position="77"/>
        <end position="94"/>
    </location>
</feature>
<dbReference type="OMA" id="MAPIRAI"/>
<dbReference type="InterPro" id="IPR035979">
    <property type="entry name" value="RBD_domain_sf"/>
</dbReference>
<feature type="compositionally biased region" description="Pro residues" evidence="1">
    <location>
        <begin position="426"/>
        <end position="435"/>
    </location>
</feature>
<dbReference type="Proteomes" id="UP000218811">
    <property type="component" value="Unassembled WGS sequence"/>
</dbReference>
<dbReference type="CDD" id="cd21134">
    <property type="entry name" value="YTH"/>
    <property type="match status" value="1"/>
</dbReference>
<evidence type="ECO:0000313" key="3">
    <source>
        <dbReference type="EMBL" id="PCH40236.1"/>
    </source>
</evidence>
<evidence type="ECO:0000256" key="1">
    <source>
        <dbReference type="SAM" id="MobiDB-lite"/>
    </source>
</evidence>
<protein>
    <recommendedName>
        <fullName evidence="2">YTH domain-containing protein</fullName>
    </recommendedName>
</protein>
<feature type="region of interest" description="Disordered" evidence="1">
    <location>
        <begin position="1"/>
        <end position="99"/>
    </location>
</feature>
<feature type="region of interest" description="Disordered" evidence="1">
    <location>
        <begin position="224"/>
        <end position="295"/>
    </location>
</feature>
<feature type="region of interest" description="Disordered" evidence="1">
    <location>
        <begin position="466"/>
        <end position="574"/>
    </location>
</feature>
<dbReference type="PANTHER" id="PTHR12357:SF3">
    <property type="entry name" value="YTH DOMAIN-CONTAINING PROTEIN 1"/>
    <property type="match status" value="1"/>
</dbReference>
<proteinExistence type="predicted"/>
<feature type="compositionally biased region" description="Basic and acidic residues" evidence="1">
    <location>
        <begin position="559"/>
        <end position="568"/>
    </location>
</feature>
<feature type="compositionally biased region" description="Pro residues" evidence="1">
    <location>
        <begin position="40"/>
        <end position="54"/>
    </location>
</feature>
<dbReference type="InterPro" id="IPR007275">
    <property type="entry name" value="YTH_domain"/>
</dbReference>
<dbReference type="SUPFAM" id="SSF54928">
    <property type="entry name" value="RNA-binding domain, RBD"/>
    <property type="match status" value="1"/>
</dbReference>
<dbReference type="CDD" id="cd00590">
    <property type="entry name" value="RRM_SF"/>
    <property type="match status" value="1"/>
</dbReference>
<feature type="domain" description="YTH" evidence="2">
    <location>
        <begin position="487"/>
        <end position="625"/>
    </location>
</feature>
<organism evidence="3 4">
    <name type="scientific">Wolfiporia cocos (strain MD-104)</name>
    <name type="common">Brown rot fungus</name>
    <dbReference type="NCBI Taxonomy" id="742152"/>
    <lineage>
        <taxon>Eukaryota</taxon>
        <taxon>Fungi</taxon>
        <taxon>Dikarya</taxon>
        <taxon>Basidiomycota</taxon>
        <taxon>Agaricomycotina</taxon>
        <taxon>Agaricomycetes</taxon>
        <taxon>Polyporales</taxon>
        <taxon>Phaeolaceae</taxon>
        <taxon>Wolfiporia</taxon>
    </lineage>
</organism>
<dbReference type="GO" id="GO:0000398">
    <property type="term" value="P:mRNA splicing, via spliceosome"/>
    <property type="evidence" value="ECO:0007669"/>
    <property type="project" value="TreeGrafter"/>
</dbReference>
<dbReference type="PROSITE" id="PS50882">
    <property type="entry name" value="YTH"/>
    <property type="match status" value="2"/>
</dbReference>
<dbReference type="EMBL" id="KB468053">
    <property type="protein sequence ID" value="PCH40236.1"/>
    <property type="molecule type" value="Genomic_DNA"/>
</dbReference>
<reference evidence="3 4" key="1">
    <citation type="journal article" date="2012" name="Science">
        <title>The Paleozoic origin of enzymatic lignin decomposition reconstructed from 31 fungal genomes.</title>
        <authorList>
            <person name="Floudas D."/>
            <person name="Binder M."/>
            <person name="Riley R."/>
            <person name="Barry K."/>
            <person name="Blanchette R.A."/>
            <person name="Henrissat B."/>
            <person name="Martinez A.T."/>
            <person name="Otillar R."/>
            <person name="Spatafora J.W."/>
            <person name="Yadav J.S."/>
            <person name="Aerts A."/>
            <person name="Benoit I."/>
            <person name="Boyd A."/>
            <person name="Carlson A."/>
            <person name="Copeland A."/>
            <person name="Coutinho P.M."/>
            <person name="de Vries R.P."/>
            <person name="Ferreira P."/>
            <person name="Findley K."/>
            <person name="Foster B."/>
            <person name="Gaskell J."/>
            <person name="Glotzer D."/>
            <person name="Gorecki P."/>
            <person name="Heitman J."/>
            <person name="Hesse C."/>
            <person name="Hori C."/>
            <person name="Igarashi K."/>
            <person name="Jurgens J.A."/>
            <person name="Kallen N."/>
            <person name="Kersten P."/>
            <person name="Kohler A."/>
            <person name="Kuees U."/>
            <person name="Kumar T.K.A."/>
            <person name="Kuo A."/>
            <person name="LaButti K."/>
            <person name="Larrondo L.F."/>
            <person name="Lindquist E."/>
            <person name="Ling A."/>
            <person name="Lombard V."/>
            <person name="Lucas S."/>
            <person name="Lundell T."/>
            <person name="Martin R."/>
            <person name="McLaughlin D.J."/>
            <person name="Morgenstern I."/>
            <person name="Morin E."/>
            <person name="Murat C."/>
            <person name="Nagy L.G."/>
            <person name="Nolan M."/>
            <person name="Ohm R.A."/>
            <person name="Patyshakuliyeva A."/>
            <person name="Rokas A."/>
            <person name="Ruiz-Duenas F.J."/>
            <person name="Sabat G."/>
            <person name="Salamov A."/>
            <person name="Samejima M."/>
            <person name="Schmutz J."/>
            <person name="Slot J.C."/>
            <person name="St John F."/>
            <person name="Stenlid J."/>
            <person name="Sun H."/>
            <person name="Sun S."/>
            <person name="Syed K."/>
            <person name="Tsang A."/>
            <person name="Wiebenga A."/>
            <person name="Young D."/>
            <person name="Pisabarro A."/>
            <person name="Eastwood D.C."/>
            <person name="Martin F."/>
            <person name="Cullen D."/>
            <person name="Grigoriev I.V."/>
            <person name="Hibbett D.S."/>
        </authorList>
    </citation>
    <scope>NUCLEOTIDE SEQUENCE [LARGE SCALE GENOMIC DNA]</scope>
    <source>
        <strain evidence="3 4">MD-104</strain>
    </source>
</reference>
<feature type="compositionally biased region" description="Low complexity" evidence="1">
    <location>
        <begin position="282"/>
        <end position="295"/>
    </location>
</feature>
<dbReference type="PANTHER" id="PTHR12357">
    <property type="entry name" value="YTH YT521-B HOMOLOGY DOMAIN-CONTAINING"/>
    <property type="match status" value="1"/>
</dbReference>
<name>A0A2H3JDF3_WOLCO</name>
<dbReference type="GO" id="GO:0005654">
    <property type="term" value="C:nucleoplasm"/>
    <property type="evidence" value="ECO:0007669"/>
    <property type="project" value="TreeGrafter"/>
</dbReference>
<dbReference type="OrthoDB" id="6103986at2759"/>
<dbReference type="InterPro" id="IPR045168">
    <property type="entry name" value="YTH_prot"/>
</dbReference>
<feature type="region of interest" description="Disordered" evidence="1">
    <location>
        <begin position="372"/>
        <end position="438"/>
    </location>
</feature>
<dbReference type="GO" id="GO:0003729">
    <property type="term" value="F:mRNA binding"/>
    <property type="evidence" value="ECO:0007669"/>
    <property type="project" value="TreeGrafter"/>
</dbReference>
<gene>
    <name evidence="3" type="ORF">WOLCODRAFT_136739</name>
</gene>
<feature type="compositionally biased region" description="Basic and acidic residues" evidence="1">
    <location>
        <begin position="513"/>
        <end position="537"/>
    </location>
</feature>
<feature type="compositionally biased region" description="Low complexity" evidence="1">
    <location>
        <begin position="647"/>
        <end position="660"/>
    </location>
</feature>
<dbReference type="AlphaFoldDB" id="A0A2H3JDF3"/>
<feature type="domain" description="YTH" evidence="2">
    <location>
        <begin position="303"/>
        <end position="442"/>
    </location>
</feature>
<feature type="compositionally biased region" description="Low complexity" evidence="1">
    <location>
        <begin position="57"/>
        <end position="70"/>
    </location>
</feature>
<feature type="compositionally biased region" description="Low complexity" evidence="1">
    <location>
        <begin position="382"/>
        <end position="398"/>
    </location>
</feature>
<dbReference type="STRING" id="742152.A0A2H3JDF3"/>
<dbReference type="Pfam" id="PF04146">
    <property type="entry name" value="YTH"/>
    <property type="match status" value="1"/>
</dbReference>
<feature type="region of interest" description="Disordered" evidence="1">
    <location>
        <begin position="624"/>
        <end position="669"/>
    </location>
</feature>
<dbReference type="Gene3D" id="3.30.70.330">
    <property type="match status" value="1"/>
</dbReference>
<sequence length="669" mass="73216">MPFNVSPREVEAYPQASPSSIPSPRYSMSPRAGVHYPHAQQPPPALLDTPPIPPVRSTTASSPTASSTAPRQKSSEAEASAPPSSSRPAPYRRSQQVHSPAQRSEWVMWIGNVPSDTTHDELWRFLSQESPPADAAPSPDADDPWGGMLSIFLISRSNCAFVNLQSQAHLLAAIRHFNGQPLRPHEPRCPRLVCRVRAHEDDLKAGVGGQRSTGLHVRYVRDKKERAGAAGQEAPKAHPPTSPDAVATPASPPGAHAPSGTGPSSDEEGARGHRRHRRPEPHSSSSGSYASTTSSMLTQHFPKRYFILKSLTKNDLDISVEKGLWATQHHNEGTLDQAFRTSQEVYLIFGVNKSGEFYGYAKMAGPINRGEHRVSWSSRMDSPPQRRASRSSQGSSPPVARRDDAGPMFLSPSEFIGESPLSFSPDSPPLPPPPGIQQQLDAVQQPYDEGRTPRVDPDESQRYYMTAPPEMHEQHQRLSKPSLDRHQHMTADGVHGPSGFTLDPAAPIRHIREKSAPAESRSVREGEDAGTRLDRQPLESLLDTVADREGRPGPSRLNGAREGEEARESPTWGEPFKVQWIKTERLPFYRTRHLRNPWNHDREVKVSRDGTELEPSVGEALLREWDQPAPPPPITPSAERRAGSKTAAAEGAVGALSAAVRDAPPEEGG</sequence>
<dbReference type="InterPro" id="IPR012677">
    <property type="entry name" value="Nucleotide-bd_a/b_plait_sf"/>
</dbReference>
<feature type="compositionally biased region" description="Low complexity" evidence="1">
    <location>
        <begin position="247"/>
        <end position="264"/>
    </location>
</feature>
<accession>A0A2H3JDF3</accession>
<evidence type="ECO:0000259" key="2">
    <source>
        <dbReference type="PROSITE" id="PS50882"/>
    </source>
</evidence>
<feature type="compositionally biased region" description="Basic and acidic residues" evidence="1">
    <location>
        <begin position="470"/>
        <end position="489"/>
    </location>
</feature>
<evidence type="ECO:0000313" key="4">
    <source>
        <dbReference type="Proteomes" id="UP000218811"/>
    </source>
</evidence>
<dbReference type="GO" id="GO:0000381">
    <property type="term" value="P:regulation of alternative mRNA splicing, via spliceosome"/>
    <property type="evidence" value="ECO:0007669"/>
    <property type="project" value="TreeGrafter"/>
</dbReference>
<dbReference type="GO" id="GO:1990247">
    <property type="term" value="F:N6-methyladenosine-containing RNA reader activity"/>
    <property type="evidence" value="ECO:0007669"/>
    <property type="project" value="TreeGrafter"/>
</dbReference>
<dbReference type="Gene3D" id="3.10.590.10">
    <property type="entry name" value="ph1033 like domains"/>
    <property type="match status" value="2"/>
</dbReference>